<keyword evidence="2" id="KW-1185">Reference proteome</keyword>
<proteinExistence type="predicted"/>
<dbReference type="AlphaFoldDB" id="A0A6B8KB18"/>
<gene>
    <name evidence="1" type="ORF">H2LOC_007500</name>
</gene>
<evidence type="ECO:0000313" key="1">
    <source>
        <dbReference type="EMBL" id="QGM45554.1"/>
    </source>
</evidence>
<sequence length="138" mass="14715">MPESSGRKKFPVALGLGLAALAALLAAFGARIWQFSEPPAVPALLQGLEDSSAAGSQEAFLARLDKRFPKGSSESAMIAALLGEGFKLRKDAHSAEQEAVYERGSSINDRCRRSGSVQWSAENDRLTGVSGGYYLHCQ</sequence>
<dbReference type="RefSeq" id="WP_136495831.1">
    <property type="nucleotide sequence ID" value="NZ_CP046052.1"/>
</dbReference>
<protein>
    <submittedName>
        <fullName evidence="1">Uncharacterized protein</fullName>
    </submittedName>
</protein>
<organism evidence="1 2">
    <name type="scientific">Methylocystis heyeri</name>
    <dbReference type="NCBI Taxonomy" id="391905"/>
    <lineage>
        <taxon>Bacteria</taxon>
        <taxon>Pseudomonadati</taxon>
        <taxon>Pseudomonadota</taxon>
        <taxon>Alphaproteobacteria</taxon>
        <taxon>Hyphomicrobiales</taxon>
        <taxon>Methylocystaceae</taxon>
        <taxon>Methylocystis</taxon>
    </lineage>
</organism>
<evidence type="ECO:0000313" key="2">
    <source>
        <dbReference type="Proteomes" id="UP000309061"/>
    </source>
</evidence>
<accession>A0A6B8KB18</accession>
<dbReference type="OrthoDB" id="8447572at2"/>
<name>A0A6B8KB18_9HYPH</name>
<dbReference type="EMBL" id="CP046052">
    <property type="protein sequence ID" value="QGM45554.1"/>
    <property type="molecule type" value="Genomic_DNA"/>
</dbReference>
<reference evidence="1 2" key="1">
    <citation type="submission" date="2019-11" db="EMBL/GenBank/DDBJ databases">
        <title>The genome sequence of Methylocystis heyeri.</title>
        <authorList>
            <person name="Oshkin I.Y."/>
            <person name="Miroshnikov K."/>
            <person name="Dedysh S.N."/>
        </authorList>
    </citation>
    <scope>NUCLEOTIDE SEQUENCE [LARGE SCALE GENOMIC DNA]</scope>
    <source>
        <strain evidence="1 2">H2</strain>
    </source>
</reference>
<dbReference type="KEGG" id="mhey:H2LOC_007500"/>
<dbReference type="Proteomes" id="UP000309061">
    <property type="component" value="Chromosome"/>
</dbReference>